<dbReference type="PANTHER" id="PTHR42705">
    <property type="entry name" value="BIFUNCTIONAL NON-HOMOLOGOUS END JOINING PROTEIN LIGD"/>
    <property type="match status" value="1"/>
</dbReference>
<dbReference type="GO" id="GO:0016874">
    <property type="term" value="F:ligase activity"/>
    <property type="evidence" value="ECO:0007669"/>
    <property type="project" value="UniProtKB-KW"/>
</dbReference>
<dbReference type="NCBIfam" id="TIGR02778">
    <property type="entry name" value="ligD_pol"/>
    <property type="match status" value="1"/>
</dbReference>
<comment type="caution">
    <text evidence="2">The sequence shown here is derived from an EMBL/GenBank/DDBJ whole genome shotgun (WGS) entry which is preliminary data.</text>
</comment>
<name>A0ABQ3ASB6_9GAMM</name>
<keyword evidence="3" id="KW-1185">Reference proteome</keyword>
<dbReference type="EMBL" id="BMXV01000002">
    <property type="protein sequence ID" value="GGY64536.1"/>
    <property type="molecule type" value="Genomic_DNA"/>
</dbReference>
<evidence type="ECO:0000313" key="2">
    <source>
        <dbReference type="EMBL" id="GGY64536.1"/>
    </source>
</evidence>
<dbReference type="InterPro" id="IPR014145">
    <property type="entry name" value="LigD_pol_dom"/>
</dbReference>
<evidence type="ECO:0000313" key="3">
    <source>
        <dbReference type="Proteomes" id="UP000601597"/>
    </source>
</evidence>
<proteinExistence type="predicted"/>
<dbReference type="InterPro" id="IPR052171">
    <property type="entry name" value="NHEJ_LigD"/>
</dbReference>
<keyword evidence="2" id="KW-0436">Ligase</keyword>
<dbReference type="CDD" id="cd04861">
    <property type="entry name" value="LigD_Pol_like"/>
    <property type="match status" value="1"/>
</dbReference>
<feature type="domain" description="DNA ligase D polymerase" evidence="1">
    <location>
        <begin position="27"/>
        <end position="282"/>
    </location>
</feature>
<dbReference type="RefSeq" id="WP_189573464.1">
    <property type="nucleotide sequence ID" value="NZ_BMXV01000002.1"/>
</dbReference>
<reference evidence="3" key="1">
    <citation type="journal article" date="2019" name="Int. J. Syst. Evol. Microbiol.">
        <title>The Global Catalogue of Microorganisms (GCM) 10K type strain sequencing project: providing services to taxonomists for standard genome sequencing and annotation.</title>
        <authorList>
            <consortium name="The Broad Institute Genomics Platform"/>
            <consortium name="The Broad Institute Genome Sequencing Center for Infectious Disease"/>
            <person name="Wu L."/>
            <person name="Ma J."/>
        </authorList>
    </citation>
    <scope>NUCLEOTIDE SEQUENCE [LARGE SCALE GENOMIC DNA]</scope>
    <source>
        <strain evidence="3">KCTC 22280</strain>
    </source>
</reference>
<dbReference type="Pfam" id="PF21686">
    <property type="entry name" value="LigD_Prim-Pol"/>
    <property type="match status" value="1"/>
</dbReference>
<dbReference type="Proteomes" id="UP000601597">
    <property type="component" value="Unassembled WGS sequence"/>
</dbReference>
<dbReference type="PANTHER" id="PTHR42705:SF2">
    <property type="entry name" value="BIFUNCTIONAL NON-HOMOLOGOUS END JOINING PROTEIN LIGD"/>
    <property type="match status" value="1"/>
</dbReference>
<evidence type="ECO:0000259" key="1">
    <source>
        <dbReference type="Pfam" id="PF21686"/>
    </source>
</evidence>
<gene>
    <name evidence="2" type="ORF">GCM10007071_09010</name>
</gene>
<organism evidence="2 3">
    <name type="scientific">Marinobacter zhanjiangensis</name>
    <dbReference type="NCBI Taxonomy" id="578215"/>
    <lineage>
        <taxon>Bacteria</taxon>
        <taxon>Pseudomonadati</taxon>
        <taxon>Pseudomonadota</taxon>
        <taxon>Gammaproteobacteria</taxon>
        <taxon>Pseudomonadales</taxon>
        <taxon>Marinobacteraceae</taxon>
        <taxon>Marinobacter</taxon>
    </lineage>
</organism>
<accession>A0ABQ3ASB6</accession>
<sequence length="302" mass="33972">MAERQFGPHTVNVSNEDKVLFPDSGITKGDLIDYYEAVAETMLPHLKDRPLVLHRFPDGLEGSGFVQQRVSDHFPDWLETERVQRADESSGSVEHPVCNKLATLVYLADQAAISLHRWLSRRDKLDSPDLLVFDLDPSTDAFAPVVDAAHRVVEFMEELGASPHIMTTGSRGLHVVMPLRRDDDFDEVRSVAQRMAGVLADRYPDDLTTEHRKRKRGKRIYLDVLRNAYGQTAVAPYSVRARPGAPVATPLHPKELEDPDLRPDGFTINDLPGRLEKQGDPWHRIKQHGVALSTVGKVLERL</sequence>
<dbReference type="Gene3D" id="3.90.920.10">
    <property type="entry name" value="DNA primase, PRIM domain"/>
    <property type="match status" value="1"/>
</dbReference>
<protein>
    <submittedName>
        <fullName evidence="2">ATP-dependent DNA ligase</fullName>
    </submittedName>
</protein>